<feature type="compositionally biased region" description="Acidic residues" evidence="1">
    <location>
        <begin position="85"/>
        <end position="107"/>
    </location>
</feature>
<organism evidence="3 4">
    <name type="scientific">Methyloceanibacter marginalis</name>
    <dbReference type="NCBI Taxonomy" id="1774971"/>
    <lineage>
        <taxon>Bacteria</taxon>
        <taxon>Pseudomonadati</taxon>
        <taxon>Pseudomonadota</taxon>
        <taxon>Alphaproteobacteria</taxon>
        <taxon>Hyphomicrobiales</taxon>
        <taxon>Hyphomicrobiaceae</taxon>
        <taxon>Methyloceanibacter</taxon>
    </lineage>
</organism>
<evidence type="ECO:0000313" key="3">
    <source>
        <dbReference type="EMBL" id="ODR95471.1"/>
    </source>
</evidence>
<feature type="domain" description="Peptidase C14 caspase" evidence="2">
    <location>
        <begin position="303"/>
        <end position="360"/>
    </location>
</feature>
<dbReference type="SUPFAM" id="SSF52129">
    <property type="entry name" value="Caspase-like"/>
    <property type="match status" value="1"/>
</dbReference>
<sequence>MVTPETEPATAPAAPVDKKAEDTKRVQRCYAQLGYYKGPIDGKANEQTWTAHWYFKNEHGLKRYGDFLAEPVLKKVKELCKEEEPVPEPEPEPVSEPESQPESEPDPVEAAAPEPAEPSEVEPDKIKAAEAAEETKEVKEAEAAEETKDTGETAEESETALAPEELAVPVVEEELPPPPTRLDIDCLDGDLIALLRKAHGASVRARTCLPGCLPPPKGLSQIQLDDLRSRYGVAWCLSCLQIAGHLSLDDIKRIEDEGDIELCTIPPRQLPRPGMGNGNVVKSFSRIRELYRALPPASEDPGKIAVIIGNGNYDNLPAAETARNDAGAMYFFLTEHLGFRQDRIIDLRNAKRADFERGVRPGAGLRRRAEAARRRTTERQGSRLLFRPRRHQFEPQRDLSSAG</sequence>
<evidence type="ECO:0000259" key="2">
    <source>
        <dbReference type="Pfam" id="PF00656"/>
    </source>
</evidence>
<evidence type="ECO:0000313" key="4">
    <source>
        <dbReference type="Proteomes" id="UP000095042"/>
    </source>
</evidence>
<dbReference type="EMBL" id="LPWD01000464">
    <property type="protein sequence ID" value="ODR95471.1"/>
    <property type="molecule type" value="Genomic_DNA"/>
</dbReference>
<protein>
    <recommendedName>
        <fullName evidence="2">Peptidase C14 caspase domain-containing protein</fullName>
    </recommendedName>
</protein>
<feature type="compositionally biased region" description="Basic and acidic residues" evidence="1">
    <location>
        <begin position="367"/>
        <end position="381"/>
    </location>
</feature>
<feature type="compositionally biased region" description="Basic and acidic residues" evidence="1">
    <location>
        <begin position="122"/>
        <end position="151"/>
    </location>
</feature>
<dbReference type="GO" id="GO:0006508">
    <property type="term" value="P:proteolysis"/>
    <property type="evidence" value="ECO:0007669"/>
    <property type="project" value="InterPro"/>
</dbReference>
<dbReference type="AlphaFoldDB" id="A0A1E3VQ88"/>
<dbReference type="GO" id="GO:0004197">
    <property type="term" value="F:cysteine-type endopeptidase activity"/>
    <property type="evidence" value="ECO:0007669"/>
    <property type="project" value="InterPro"/>
</dbReference>
<keyword evidence="4" id="KW-1185">Reference proteome</keyword>
<feature type="compositionally biased region" description="Low complexity" evidence="1">
    <location>
        <begin position="1"/>
        <end position="15"/>
    </location>
</feature>
<gene>
    <name evidence="3" type="ORF">AUC71_04900</name>
</gene>
<feature type="region of interest" description="Disordered" evidence="1">
    <location>
        <begin position="365"/>
        <end position="403"/>
    </location>
</feature>
<proteinExistence type="predicted"/>
<feature type="region of interest" description="Disordered" evidence="1">
    <location>
        <begin position="1"/>
        <end position="24"/>
    </location>
</feature>
<comment type="caution">
    <text evidence="3">The sequence shown here is derived from an EMBL/GenBank/DDBJ whole genome shotgun (WGS) entry which is preliminary data.</text>
</comment>
<feature type="compositionally biased region" description="Low complexity" evidence="1">
    <location>
        <begin position="160"/>
        <end position="170"/>
    </location>
</feature>
<dbReference type="Proteomes" id="UP000095042">
    <property type="component" value="Unassembled WGS sequence"/>
</dbReference>
<dbReference type="Gene3D" id="1.10.101.10">
    <property type="entry name" value="PGBD-like superfamily/PGBD"/>
    <property type="match status" value="1"/>
</dbReference>
<dbReference type="InterPro" id="IPR011600">
    <property type="entry name" value="Pept_C14_caspase"/>
</dbReference>
<feature type="region of interest" description="Disordered" evidence="1">
    <location>
        <begin position="80"/>
        <end position="176"/>
    </location>
</feature>
<dbReference type="InterPro" id="IPR029030">
    <property type="entry name" value="Caspase-like_dom_sf"/>
</dbReference>
<reference evidence="3 4" key="1">
    <citation type="journal article" date="2016" name="Environ. Microbiol.">
        <title>New Methyloceanibacter diversity from North Sea sediments includes methanotroph containing solely the soluble methane monooxygenase.</title>
        <authorList>
            <person name="Vekeman B."/>
            <person name="Kerckhof F.M."/>
            <person name="Cremers G."/>
            <person name="de Vos P."/>
            <person name="Vandamme P."/>
            <person name="Boon N."/>
            <person name="Op den Camp H.J."/>
            <person name="Heylen K."/>
        </authorList>
    </citation>
    <scope>NUCLEOTIDE SEQUENCE [LARGE SCALE GENOMIC DNA]</scope>
    <source>
        <strain evidence="3 4">R-67177</strain>
    </source>
</reference>
<dbReference type="InterPro" id="IPR036366">
    <property type="entry name" value="PGBDSf"/>
</dbReference>
<accession>A0A1E3VQ88</accession>
<evidence type="ECO:0000256" key="1">
    <source>
        <dbReference type="SAM" id="MobiDB-lite"/>
    </source>
</evidence>
<dbReference type="Pfam" id="PF00656">
    <property type="entry name" value="Peptidase_C14"/>
    <property type="match status" value="1"/>
</dbReference>
<dbReference type="Gene3D" id="3.40.50.1460">
    <property type="match status" value="1"/>
</dbReference>
<name>A0A1E3VQ88_9HYPH</name>